<reference evidence="2" key="1">
    <citation type="journal article" date="2017" name="Curr. Microbiol.">
        <title>Genomic Diversity of Type B3 Bacteriophages of Caulobacter crescentus.</title>
        <authorList>
            <person name="Ash K.T."/>
            <person name="Drake K.M."/>
            <person name="Gibbs W.S."/>
            <person name="Ely B."/>
        </authorList>
    </citation>
    <scope>NUCLEOTIDE SEQUENCE [LARGE SCALE GENOMIC DNA]</scope>
</reference>
<name>A0A1V0EDX4_9CAUD</name>
<accession>A0A1V0EDX4</accession>
<evidence type="ECO:0000313" key="2">
    <source>
        <dbReference type="Proteomes" id="UP000222485"/>
    </source>
</evidence>
<dbReference type="EMBL" id="KY555146">
    <property type="protein sequence ID" value="ARB15107.1"/>
    <property type="molecule type" value="Genomic_DNA"/>
</dbReference>
<evidence type="ECO:0000313" key="1">
    <source>
        <dbReference type="EMBL" id="ARB15107.1"/>
    </source>
</evidence>
<protein>
    <submittedName>
        <fullName evidence="1">Uncharacterized protein</fullName>
    </submittedName>
</protein>
<gene>
    <name evidence="1" type="ORF">Ccr32_gp189</name>
</gene>
<dbReference type="Proteomes" id="UP000222485">
    <property type="component" value="Genome"/>
</dbReference>
<proteinExistence type="predicted"/>
<organism evidence="1 2">
    <name type="scientific">Caulobacter phage Ccr32</name>
    <dbReference type="NCBI Taxonomy" id="1959738"/>
    <lineage>
        <taxon>Viruses</taxon>
        <taxon>Duplodnaviria</taxon>
        <taxon>Heunggongvirae</taxon>
        <taxon>Uroviricota</taxon>
        <taxon>Caudoviricetes</taxon>
        <taxon>Jeanschmidtviridae</taxon>
        <taxon>Shapirovirus</taxon>
        <taxon>Shapirovirus cbk</taxon>
    </lineage>
</organism>
<sequence length="56" mass="6480">MKKPYTPLHNADGEIIRENCTRGSEQYACWERQPTFAERQAIKNWRESVDKVAVAG</sequence>